<dbReference type="EMBL" id="BLLK01000022">
    <property type="protein sequence ID" value="GFH45711.1"/>
    <property type="molecule type" value="Genomic_DNA"/>
</dbReference>
<evidence type="ECO:0000313" key="5">
    <source>
        <dbReference type="Proteomes" id="UP001054902"/>
    </source>
</evidence>
<evidence type="ECO:0000256" key="2">
    <source>
        <dbReference type="SAM" id="SignalP"/>
    </source>
</evidence>
<keyword evidence="2" id="KW-0732">Signal</keyword>
<dbReference type="PRINTS" id="PR00625">
    <property type="entry name" value="JDOMAIN"/>
</dbReference>
<accession>A0AAD3CIY7</accession>
<reference evidence="4 5" key="1">
    <citation type="journal article" date="2021" name="Sci. Rep.">
        <title>The genome of the diatom Chaetoceros tenuissimus carries an ancient integrated fragment of an extant virus.</title>
        <authorList>
            <person name="Hongo Y."/>
            <person name="Kimura K."/>
            <person name="Takaki Y."/>
            <person name="Yoshida Y."/>
            <person name="Baba S."/>
            <person name="Kobayashi G."/>
            <person name="Nagasaki K."/>
            <person name="Hano T."/>
            <person name="Tomaru Y."/>
        </authorList>
    </citation>
    <scope>NUCLEOTIDE SEQUENCE [LARGE SCALE GENOMIC DNA]</scope>
    <source>
        <strain evidence="4 5">NIES-3715</strain>
    </source>
</reference>
<feature type="signal peptide" evidence="2">
    <location>
        <begin position="1"/>
        <end position="18"/>
    </location>
</feature>
<dbReference type="CDD" id="cd06257">
    <property type="entry name" value="DnaJ"/>
    <property type="match status" value="1"/>
</dbReference>
<dbReference type="SMART" id="SM00739">
    <property type="entry name" value="KOW"/>
    <property type="match status" value="1"/>
</dbReference>
<sequence>MKYSNIALINLFFASANGFIPNIVQKKNSIDRNNGALYYASSLPDTTDPRIILNLEPDTMDIKKIKKAYRKLAMKHHPDSLPSDATEEEKQVANDDFAKINEAYATLCDRTSDDYRFSSSVYDRIKRRQQARQDGTFDRMRARQQARRAANSPWNGTTHRSDLGNSKMDEVSRRAFTPETFSTDFHNKWTSAANAVTSFPVNQTAGTRARPSIFSHGDETSSVFAKDEEVRIIDGDYAGNTGIISSVYPSMVKIDIDSSMSCMVETRHIRHLDYDFADETEEVEMDLQLDVESEYTVNIDEPKEESTSIKDKIASGTISRHYLSRYHISDLFDNDEDVSEEDIVEDNSAEFEEIVEKELVQSAVELNEEAGAEEHSEIDAKERVVQLESEDNEILSAAQVHFDEIEDVVVEEFEVKAIEEISEIEELNAVSSTDAVEKEYKWKVSSKDVKAVKDISTAETDKISAVDVEEEVLAVEREVPEIDVTLNEEIEEILSGDHNEDAPEVISEDTDIFEELDEIFIMDDNTRQEESTSQPVVNIKAEADSLRKELLSCRKARTSHIEDYVPSNMKLSDIDAMFQEAEVMSKENQLKTSTKFTELEQLFDADKTAVENKKVPRRKNFTKAPKSNEKKKRMVKMFQNLTKFL</sequence>
<dbReference type="PANTHER" id="PTHR44240:SF10">
    <property type="entry name" value="J DOMAIN-CONTAINING PROTEIN"/>
    <property type="match status" value="1"/>
</dbReference>
<evidence type="ECO:0000313" key="4">
    <source>
        <dbReference type="EMBL" id="GFH45711.1"/>
    </source>
</evidence>
<feature type="region of interest" description="Disordered" evidence="1">
    <location>
        <begin position="126"/>
        <end position="165"/>
    </location>
</feature>
<protein>
    <recommendedName>
        <fullName evidence="3">J domain-containing protein</fullName>
    </recommendedName>
</protein>
<dbReference type="InterPro" id="IPR005824">
    <property type="entry name" value="KOW"/>
</dbReference>
<gene>
    <name evidence="4" type="ORF">CTEN210_02185</name>
</gene>
<dbReference type="Pfam" id="PF00226">
    <property type="entry name" value="DnaJ"/>
    <property type="match status" value="1"/>
</dbReference>
<dbReference type="PANTHER" id="PTHR44240">
    <property type="entry name" value="DNAJ DOMAIN (PROKARYOTIC HEAT SHOCK PROTEIN)-RELATED"/>
    <property type="match status" value="1"/>
</dbReference>
<dbReference type="InterPro" id="IPR001623">
    <property type="entry name" value="DnaJ_domain"/>
</dbReference>
<feature type="chain" id="PRO_5041968617" description="J domain-containing protein" evidence="2">
    <location>
        <begin position="19"/>
        <end position="645"/>
    </location>
</feature>
<dbReference type="Proteomes" id="UP001054902">
    <property type="component" value="Unassembled WGS sequence"/>
</dbReference>
<evidence type="ECO:0000259" key="3">
    <source>
        <dbReference type="PROSITE" id="PS50076"/>
    </source>
</evidence>
<comment type="caution">
    <text evidence="4">The sequence shown here is derived from an EMBL/GenBank/DDBJ whole genome shotgun (WGS) entry which is preliminary data.</text>
</comment>
<proteinExistence type="predicted"/>
<name>A0AAD3CIY7_9STRA</name>
<dbReference type="SUPFAM" id="SSF46565">
    <property type="entry name" value="Chaperone J-domain"/>
    <property type="match status" value="1"/>
</dbReference>
<keyword evidence="5" id="KW-1185">Reference proteome</keyword>
<dbReference type="InterPro" id="IPR036869">
    <property type="entry name" value="J_dom_sf"/>
</dbReference>
<dbReference type="PROSITE" id="PS50076">
    <property type="entry name" value="DNAJ_2"/>
    <property type="match status" value="1"/>
</dbReference>
<dbReference type="InterPro" id="IPR052276">
    <property type="entry name" value="Diphthamide-biosynth_chaperone"/>
</dbReference>
<feature type="domain" description="J" evidence="3">
    <location>
        <begin position="48"/>
        <end position="126"/>
    </location>
</feature>
<dbReference type="SMART" id="SM00271">
    <property type="entry name" value="DnaJ"/>
    <property type="match status" value="1"/>
</dbReference>
<dbReference type="AlphaFoldDB" id="A0AAD3CIY7"/>
<evidence type="ECO:0000256" key="1">
    <source>
        <dbReference type="SAM" id="MobiDB-lite"/>
    </source>
</evidence>
<dbReference type="Gene3D" id="1.10.287.110">
    <property type="entry name" value="DnaJ domain"/>
    <property type="match status" value="1"/>
</dbReference>
<organism evidence="4 5">
    <name type="scientific">Chaetoceros tenuissimus</name>
    <dbReference type="NCBI Taxonomy" id="426638"/>
    <lineage>
        <taxon>Eukaryota</taxon>
        <taxon>Sar</taxon>
        <taxon>Stramenopiles</taxon>
        <taxon>Ochrophyta</taxon>
        <taxon>Bacillariophyta</taxon>
        <taxon>Coscinodiscophyceae</taxon>
        <taxon>Chaetocerotophycidae</taxon>
        <taxon>Chaetocerotales</taxon>
        <taxon>Chaetocerotaceae</taxon>
        <taxon>Chaetoceros</taxon>
    </lineage>
</organism>